<evidence type="ECO:0000313" key="2">
    <source>
        <dbReference type="EMBL" id="KMS51576.1"/>
    </source>
</evidence>
<dbReference type="InterPro" id="IPR002145">
    <property type="entry name" value="CopG"/>
</dbReference>
<sequence length="195" mass="21285">MAHLTLRVEDEIAEAIDMLARAAGMTRSKWINRAIRDALPARPDEVRDVPTVAGASKMLSLRLPADELAAIDMVAAKAGMTRSQWVKRTLRWQLWTKAGELRLAPSSYRSIMKIVGQVRAIGYSLNQAVKAMNAANRPESPLLIEQVAPHVIAMEGRLSATIKEANATLTAIVSGEVDYWTGRGTTSPIADEVQP</sequence>
<dbReference type="RefSeq" id="WP_066609283.1">
    <property type="nucleotide sequence ID" value="NZ_KQ130440.1"/>
</dbReference>
<dbReference type="CDD" id="cd21631">
    <property type="entry name" value="RHH_CopG_NikR-like"/>
    <property type="match status" value="1"/>
</dbReference>
<dbReference type="PATRIC" id="fig|1420583.3.peg.4485"/>
<dbReference type="AlphaFoldDB" id="A0A0J7XHT2"/>
<evidence type="ECO:0000259" key="1">
    <source>
        <dbReference type="Pfam" id="PF01402"/>
    </source>
</evidence>
<comment type="caution">
    <text evidence="2">The sequence shown here is derived from an EMBL/GenBank/DDBJ whole genome shotgun (WGS) entry which is preliminary data.</text>
</comment>
<name>A0A0J7XHT2_9SPHN</name>
<dbReference type="Proteomes" id="UP000052232">
    <property type="component" value="Unassembled WGS sequence"/>
</dbReference>
<dbReference type="SUPFAM" id="SSF47598">
    <property type="entry name" value="Ribbon-helix-helix"/>
    <property type="match status" value="1"/>
</dbReference>
<dbReference type="Pfam" id="PF01402">
    <property type="entry name" value="RHH_1"/>
    <property type="match status" value="1"/>
</dbReference>
<proteinExistence type="predicted"/>
<evidence type="ECO:0000313" key="3">
    <source>
        <dbReference type="Proteomes" id="UP000052232"/>
    </source>
</evidence>
<feature type="domain" description="Ribbon-helix-helix protein CopG" evidence="1">
    <location>
        <begin position="4"/>
        <end position="39"/>
    </location>
</feature>
<dbReference type="STRING" id="1420583.V473_23370"/>
<dbReference type="GO" id="GO:0006355">
    <property type="term" value="P:regulation of DNA-templated transcription"/>
    <property type="evidence" value="ECO:0007669"/>
    <property type="project" value="InterPro"/>
</dbReference>
<protein>
    <recommendedName>
        <fullName evidence="1">Ribbon-helix-helix protein CopG domain-containing protein</fullName>
    </recommendedName>
</protein>
<accession>A0A0J7XHT2</accession>
<gene>
    <name evidence="2" type="ORF">V473_23370</name>
</gene>
<dbReference type="InterPro" id="IPR010985">
    <property type="entry name" value="Ribbon_hlx_hlx"/>
</dbReference>
<keyword evidence="3" id="KW-1185">Reference proteome</keyword>
<dbReference type="EMBL" id="JACT01000009">
    <property type="protein sequence ID" value="KMS51576.1"/>
    <property type="molecule type" value="Genomic_DNA"/>
</dbReference>
<reference evidence="2 3" key="1">
    <citation type="journal article" date="2015" name="G3 (Bethesda)">
        <title>Insights into Ongoing Evolution of the Hexachlorocyclohexane Catabolic Pathway from Comparative Genomics of Ten Sphingomonadaceae Strains.</title>
        <authorList>
            <person name="Pearce S.L."/>
            <person name="Oakeshott J.G."/>
            <person name="Pandey G."/>
        </authorList>
    </citation>
    <scope>NUCLEOTIDE SEQUENCE [LARGE SCALE GENOMIC DNA]</scope>
    <source>
        <strain evidence="2 3">LL01</strain>
    </source>
</reference>
<organism evidence="2 3">
    <name type="scientific">Sphingobium cupriresistens LL01</name>
    <dbReference type="NCBI Taxonomy" id="1420583"/>
    <lineage>
        <taxon>Bacteria</taxon>
        <taxon>Pseudomonadati</taxon>
        <taxon>Pseudomonadota</taxon>
        <taxon>Alphaproteobacteria</taxon>
        <taxon>Sphingomonadales</taxon>
        <taxon>Sphingomonadaceae</taxon>
        <taxon>Sphingobium</taxon>
    </lineage>
</organism>